<dbReference type="InterPro" id="IPR000086">
    <property type="entry name" value="NUDIX_hydrolase_dom"/>
</dbReference>
<evidence type="ECO:0000256" key="1">
    <source>
        <dbReference type="ARBA" id="ARBA00022801"/>
    </source>
</evidence>
<dbReference type="EMBL" id="HBNS01057008">
    <property type="protein sequence ID" value="CAE4660938.1"/>
    <property type="molecule type" value="Transcribed_RNA"/>
</dbReference>
<dbReference type="Pfam" id="PF00293">
    <property type="entry name" value="NUDIX"/>
    <property type="match status" value="1"/>
</dbReference>
<dbReference type="InterPro" id="IPR015797">
    <property type="entry name" value="NUDIX_hydrolase-like_dom_sf"/>
</dbReference>
<dbReference type="AlphaFoldDB" id="A0A7S4T0F2"/>
<dbReference type="PROSITE" id="PS00893">
    <property type="entry name" value="NUDIX_BOX"/>
    <property type="match status" value="1"/>
</dbReference>
<evidence type="ECO:0000259" key="2">
    <source>
        <dbReference type="Pfam" id="PF00293"/>
    </source>
</evidence>
<feature type="domain" description="Nudix hydrolase" evidence="2">
    <location>
        <begin position="227"/>
        <end position="347"/>
    </location>
</feature>
<gene>
    <name evidence="3" type="ORF">DBRI00130_LOCUS41026</name>
</gene>
<accession>A0A7S4T0F2</accession>
<sequence length="435" mass="48702">MELFSPSTSLTKLYSSPTATTETTAMSSKERNDCQLSSLASSYVIRINEEKDGDEVWSLVPLKQSTGKGGEGAIAVKALQAYNEDEHLNGKTSTKLRCTTITDVSSSSASVSITVQNDKYKEEDADLISVLSRLMVQRGIDKLARKDQGVDTVHIILSEQMIKENDEKVNYTIKTTEMNKMEQAAILFASFLPASSSSIEWVEMVDASGSNMLGILPRILVHKLNLLHRGIGVVVLSDHDHQQHQTENVYVHRRTDTKRIFPSLYDMFVGGVSSAFEDSKLTAAREVAEEIGLSKGLQQQLEGGNDDAIDEKTQILSNELFKCVICTSYNRCVVTVFTYDCMENEKDSIKWQEEEVAWGGFVPYDVVEKSARLSIDRLKEGGKWPGTGMDEEEESEEVGDHNTLVEGSKEVWKKWDYVPDGLLVWEAWLRWKKSV</sequence>
<dbReference type="InterPro" id="IPR020084">
    <property type="entry name" value="NUDIX_hydrolase_CS"/>
</dbReference>
<proteinExistence type="predicted"/>
<name>A0A7S4T0F2_9STRA</name>
<reference evidence="3" key="1">
    <citation type="submission" date="2021-01" db="EMBL/GenBank/DDBJ databases">
        <authorList>
            <person name="Corre E."/>
            <person name="Pelletier E."/>
            <person name="Niang G."/>
            <person name="Scheremetjew M."/>
            <person name="Finn R."/>
            <person name="Kale V."/>
            <person name="Holt S."/>
            <person name="Cochrane G."/>
            <person name="Meng A."/>
            <person name="Brown T."/>
            <person name="Cohen L."/>
        </authorList>
    </citation>
    <scope>NUCLEOTIDE SEQUENCE</scope>
    <source>
        <strain evidence="3">GSO104</strain>
    </source>
</reference>
<protein>
    <recommendedName>
        <fullName evidence="2">Nudix hydrolase domain-containing protein</fullName>
    </recommendedName>
</protein>
<dbReference type="GO" id="GO:0016787">
    <property type="term" value="F:hydrolase activity"/>
    <property type="evidence" value="ECO:0007669"/>
    <property type="project" value="UniProtKB-KW"/>
</dbReference>
<dbReference type="Gene3D" id="3.90.79.10">
    <property type="entry name" value="Nucleoside Triphosphate Pyrophosphohydrolase"/>
    <property type="match status" value="1"/>
</dbReference>
<organism evidence="3">
    <name type="scientific">Ditylum brightwellii</name>
    <dbReference type="NCBI Taxonomy" id="49249"/>
    <lineage>
        <taxon>Eukaryota</taxon>
        <taxon>Sar</taxon>
        <taxon>Stramenopiles</taxon>
        <taxon>Ochrophyta</taxon>
        <taxon>Bacillariophyta</taxon>
        <taxon>Mediophyceae</taxon>
        <taxon>Lithodesmiophycidae</taxon>
        <taxon>Lithodesmiales</taxon>
        <taxon>Lithodesmiaceae</taxon>
        <taxon>Ditylum</taxon>
    </lineage>
</organism>
<dbReference type="SUPFAM" id="SSF55811">
    <property type="entry name" value="Nudix"/>
    <property type="match status" value="1"/>
</dbReference>
<keyword evidence="1" id="KW-0378">Hydrolase</keyword>
<evidence type="ECO:0000313" key="3">
    <source>
        <dbReference type="EMBL" id="CAE4660938.1"/>
    </source>
</evidence>